<dbReference type="InterPro" id="IPR011032">
    <property type="entry name" value="GroES-like_sf"/>
</dbReference>
<keyword evidence="3 4" id="KW-0143">Chaperone</keyword>
<protein>
    <recommendedName>
        <fullName evidence="5">NADP-dependent oxidoreductase domain-containing protein</fullName>
    </recommendedName>
</protein>
<dbReference type="SMART" id="SM00883">
    <property type="entry name" value="Cpn10"/>
    <property type="match status" value="1"/>
</dbReference>
<evidence type="ECO:0000313" key="6">
    <source>
        <dbReference type="EMBL" id="KAK6146778.1"/>
    </source>
</evidence>
<dbReference type="SUPFAM" id="SSF50129">
    <property type="entry name" value="GroES-like"/>
    <property type="match status" value="1"/>
</dbReference>
<sequence length="419" mass="46732">MIPISLVSKLGYGCMGLTGPYNAPVSLEDGITILKEAFKQGITFFDTADIYGIDSANEYLVGKALKQLPREEIQVATKFGFYALKRPDVIIKGSPEYARSCCEASLKRLQVDYIDLYYIHRIDTTIPIEETMEELKKLVEEGKIRYIGLSEASADTIRRAHAVHPITALQMEYSLWTRDIEQEIIPLCRELGIGIVSYSPVGRGFFAGKKVVENIPQDSYLQFHPRFTGENWEKNKTIYFRLEELSKKYNCSPSQLALSWVLHQGADVVPIPGTTKIKNLHDNIGSVNVNLTSDDLEELCEAVPIQEVAGKNHDEVFYKVSWRFANTPQPKAKVLVEKIVPPSKTTAGILLPEKSSKLNSGKVVAVGPGQRDKAGNSIPVAVKEGDTVLLPEYGGTQVKLGEKEYHLYRDEDILGTLHD</sequence>
<gene>
    <name evidence="6" type="ORF">DH2020_020647</name>
</gene>
<dbReference type="Pfam" id="PF00166">
    <property type="entry name" value="Cpn10"/>
    <property type="match status" value="1"/>
</dbReference>
<dbReference type="PANTHER" id="PTHR43625:SF81">
    <property type="entry name" value="OS01G0618100 PROTEIN"/>
    <property type="match status" value="1"/>
</dbReference>
<dbReference type="InterPro" id="IPR023210">
    <property type="entry name" value="NADP_OxRdtase_dom"/>
</dbReference>
<dbReference type="InterPro" id="IPR020818">
    <property type="entry name" value="Chaperonin_GroES"/>
</dbReference>
<dbReference type="Pfam" id="PF00248">
    <property type="entry name" value="Aldo_ket_red"/>
    <property type="match status" value="1"/>
</dbReference>
<dbReference type="Gene3D" id="3.20.20.100">
    <property type="entry name" value="NADP-dependent oxidoreductase domain"/>
    <property type="match status" value="1"/>
</dbReference>
<dbReference type="InterPro" id="IPR036812">
    <property type="entry name" value="NAD(P)_OxRdtase_dom_sf"/>
</dbReference>
<proteinExistence type="inferred from homology"/>
<comment type="similarity">
    <text evidence="4">Belongs to the GroES chaperonin family.</text>
</comment>
<keyword evidence="1" id="KW-0521">NADP</keyword>
<keyword evidence="7" id="KW-1185">Reference proteome</keyword>
<evidence type="ECO:0000313" key="7">
    <source>
        <dbReference type="Proteomes" id="UP001318860"/>
    </source>
</evidence>
<dbReference type="InterPro" id="IPR037124">
    <property type="entry name" value="Chaperonin_GroES_sf"/>
</dbReference>
<evidence type="ECO:0000256" key="1">
    <source>
        <dbReference type="ARBA" id="ARBA00022857"/>
    </source>
</evidence>
<dbReference type="CDD" id="cd00320">
    <property type="entry name" value="cpn10"/>
    <property type="match status" value="1"/>
</dbReference>
<dbReference type="Proteomes" id="UP001318860">
    <property type="component" value="Unassembled WGS sequence"/>
</dbReference>
<dbReference type="SUPFAM" id="SSF51430">
    <property type="entry name" value="NAD(P)-linked oxidoreductase"/>
    <property type="match status" value="1"/>
</dbReference>
<organism evidence="6 7">
    <name type="scientific">Rehmannia glutinosa</name>
    <name type="common">Chinese foxglove</name>
    <dbReference type="NCBI Taxonomy" id="99300"/>
    <lineage>
        <taxon>Eukaryota</taxon>
        <taxon>Viridiplantae</taxon>
        <taxon>Streptophyta</taxon>
        <taxon>Embryophyta</taxon>
        <taxon>Tracheophyta</taxon>
        <taxon>Spermatophyta</taxon>
        <taxon>Magnoliopsida</taxon>
        <taxon>eudicotyledons</taxon>
        <taxon>Gunneridae</taxon>
        <taxon>Pentapetalae</taxon>
        <taxon>asterids</taxon>
        <taxon>lamiids</taxon>
        <taxon>Lamiales</taxon>
        <taxon>Orobanchaceae</taxon>
        <taxon>Rehmannieae</taxon>
        <taxon>Rehmannia</taxon>
    </lineage>
</organism>
<evidence type="ECO:0000256" key="2">
    <source>
        <dbReference type="ARBA" id="ARBA00023002"/>
    </source>
</evidence>
<reference evidence="6 7" key="1">
    <citation type="journal article" date="2021" name="Comput. Struct. Biotechnol. J.">
        <title>De novo genome assembly of the potent medicinal plant Rehmannia glutinosa using nanopore technology.</title>
        <authorList>
            <person name="Ma L."/>
            <person name="Dong C."/>
            <person name="Song C."/>
            <person name="Wang X."/>
            <person name="Zheng X."/>
            <person name="Niu Y."/>
            <person name="Chen S."/>
            <person name="Feng W."/>
        </authorList>
    </citation>
    <scope>NUCLEOTIDE SEQUENCE [LARGE SCALE GENOMIC DNA]</scope>
    <source>
        <strain evidence="6">DH-2019</strain>
    </source>
</reference>
<dbReference type="Gene3D" id="2.30.33.40">
    <property type="entry name" value="GroES chaperonin"/>
    <property type="match status" value="1"/>
</dbReference>
<evidence type="ECO:0000259" key="5">
    <source>
        <dbReference type="Pfam" id="PF00248"/>
    </source>
</evidence>
<accession>A0ABR0WIU2</accession>
<name>A0ABR0WIU2_REHGL</name>
<keyword evidence="2" id="KW-0560">Oxidoreductase</keyword>
<dbReference type="EMBL" id="JABTTQ020000011">
    <property type="protein sequence ID" value="KAK6146778.1"/>
    <property type="molecule type" value="Genomic_DNA"/>
</dbReference>
<feature type="domain" description="NADP-dependent oxidoreductase" evidence="5">
    <location>
        <begin position="9"/>
        <end position="301"/>
    </location>
</feature>
<dbReference type="PANTHER" id="PTHR43625">
    <property type="entry name" value="AFLATOXIN B1 ALDEHYDE REDUCTASE"/>
    <property type="match status" value="1"/>
</dbReference>
<comment type="caution">
    <text evidence="6">The sequence shown here is derived from an EMBL/GenBank/DDBJ whole genome shotgun (WGS) entry which is preliminary data.</text>
</comment>
<dbReference type="CDD" id="cd19145">
    <property type="entry name" value="AKR_AKR13D1"/>
    <property type="match status" value="1"/>
</dbReference>
<dbReference type="InterPro" id="IPR050791">
    <property type="entry name" value="Aldo-Keto_reductase"/>
</dbReference>
<dbReference type="PRINTS" id="PR00297">
    <property type="entry name" value="CHAPERONIN10"/>
</dbReference>
<evidence type="ECO:0000256" key="3">
    <source>
        <dbReference type="ARBA" id="ARBA00023186"/>
    </source>
</evidence>
<evidence type="ECO:0000256" key="4">
    <source>
        <dbReference type="RuleBase" id="RU003479"/>
    </source>
</evidence>